<evidence type="ECO:0000313" key="2">
    <source>
        <dbReference type="EMBL" id="KAE8164222.1"/>
    </source>
</evidence>
<gene>
    <name evidence="2" type="ORF">BDV40DRAFT_120581</name>
</gene>
<organism evidence="2 3">
    <name type="scientific">Aspergillus tamarii</name>
    <dbReference type="NCBI Taxonomy" id="41984"/>
    <lineage>
        <taxon>Eukaryota</taxon>
        <taxon>Fungi</taxon>
        <taxon>Dikarya</taxon>
        <taxon>Ascomycota</taxon>
        <taxon>Pezizomycotina</taxon>
        <taxon>Eurotiomycetes</taxon>
        <taxon>Eurotiomycetidae</taxon>
        <taxon>Eurotiales</taxon>
        <taxon>Aspergillaceae</taxon>
        <taxon>Aspergillus</taxon>
        <taxon>Aspergillus subgen. Circumdati</taxon>
    </lineage>
</organism>
<dbReference type="EMBL" id="ML738610">
    <property type="protein sequence ID" value="KAE8164222.1"/>
    <property type="molecule type" value="Genomic_DNA"/>
</dbReference>
<evidence type="ECO:0000256" key="1">
    <source>
        <dbReference type="SAM" id="Phobius"/>
    </source>
</evidence>
<dbReference type="Proteomes" id="UP000326950">
    <property type="component" value="Unassembled WGS sequence"/>
</dbReference>
<proteinExistence type="predicted"/>
<protein>
    <submittedName>
        <fullName evidence="2">Uncharacterized protein</fullName>
    </submittedName>
</protein>
<accession>A0A5N6UZV2</accession>
<keyword evidence="1" id="KW-0812">Transmembrane</keyword>
<evidence type="ECO:0000313" key="3">
    <source>
        <dbReference type="Proteomes" id="UP000326950"/>
    </source>
</evidence>
<feature type="transmembrane region" description="Helical" evidence="1">
    <location>
        <begin position="58"/>
        <end position="78"/>
    </location>
</feature>
<dbReference type="AlphaFoldDB" id="A0A5N6UZV2"/>
<keyword evidence="1" id="KW-1133">Transmembrane helix</keyword>
<name>A0A5N6UZV2_ASPTM</name>
<sequence length="84" mass="9601">MDVAMGPARQNDVAGLRNVTLTSNLFFSFIFRLGGEMQKVMSNGDLEPLVFVKIHSGLLYHLVTVVFVFLVYFSLYGFRHRESR</sequence>
<keyword evidence="3" id="KW-1185">Reference proteome</keyword>
<keyword evidence="1" id="KW-0472">Membrane</keyword>
<reference evidence="2 3" key="1">
    <citation type="submission" date="2019-04" db="EMBL/GenBank/DDBJ databases">
        <title>Friends and foes A comparative genomics study of 23 Aspergillus species from section Flavi.</title>
        <authorList>
            <consortium name="DOE Joint Genome Institute"/>
            <person name="Kjaerbolling I."/>
            <person name="Vesth T."/>
            <person name="Frisvad J.C."/>
            <person name="Nybo J.L."/>
            <person name="Theobald S."/>
            <person name="Kildgaard S."/>
            <person name="Isbrandt T."/>
            <person name="Kuo A."/>
            <person name="Sato A."/>
            <person name="Lyhne E.K."/>
            <person name="Kogle M.E."/>
            <person name="Wiebenga A."/>
            <person name="Kun R.S."/>
            <person name="Lubbers R.J."/>
            <person name="Makela M.R."/>
            <person name="Barry K."/>
            <person name="Chovatia M."/>
            <person name="Clum A."/>
            <person name="Daum C."/>
            <person name="Haridas S."/>
            <person name="He G."/>
            <person name="LaButti K."/>
            <person name="Lipzen A."/>
            <person name="Mondo S."/>
            <person name="Riley R."/>
            <person name="Salamov A."/>
            <person name="Simmons B.A."/>
            <person name="Magnuson J.K."/>
            <person name="Henrissat B."/>
            <person name="Mortensen U.H."/>
            <person name="Larsen T.O."/>
            <person name="Devries R.P."/>
            <person name="Grigoriev I.V."/>
            <person name="Machida M."/>
            <person name="Baker S.E."/>
            <person name="Andersen M.R."/>
        </authorList>
    </citation>
    <scope>NUCLEOTIDE SEQUENCE [LARGE SCALE GENOMIC DNA]</scope>
    <source>
        <strain evidence="2 3">CBS 117626</strain>
    </source>
</reference>